<evidence type="ECO:0000259" key="3">
    <source>
        <dbReference type="PROSITE" id="PS51186"/>
    </source>
</evidence>
<name>A0ABT7PDB6_9BACT</name>
<keyword evidence="2" id="KW-0012">Acyltransferase</keyword>
<evidence type="ECO:0000313" key="5">
    <source>
        <dbReference type="Proteomes" id="UP001239462"/>
    </source>
</evidence>
<keyword evidence="5" id="KW-1185">Reference proteome</keyword>
<comment type="caution">
    <text evidence="4">The sequence shown here is derived from an EMBL/GenBank/DDBJ whole genome shotgun (WGS) entry which is preliminary data.</text>
</comment>
<proteinExistence type="predicted"/>
<dbReference type="EMBL" id="JASZZN010000002">
    <property type="protein sequence ID" value="MDM4014487.1"/>
    <property type="molecule type" value="Genomic_DNA"/>
</dbReference>
<dbReference type="SUPFAM" id="SSF55729">
    <property type="entry name" value="Acyl-CoA N-acyltransferases (Nat)"/>
    <property type="match status" value="1"/>
</dbReference>
<dbReference type="PANTHER" id="PTHR43072:SF23">
    <property type="entry name" value="UPF0039 PROTEIN C11D3.02C"/>
    <property type="match status" value="1"/>
</dbReference>
<dbReference type="InterPro" id="IPR000182">
    <property type="entry name" value="GNAT_dom"/>
</dbReference>
<keyword evidence="1" id="KW-0808">Transferase</keyword>
<protein>
    <submittedName>
        <fullName evidence="4">N-acetyltransferase family protein</fullName>
    </submittedName>
</protein>
<dbReference type="PANTHER" id="PTHR43072">
    <property type="entry name" value="N-ACETYLTRANSFERASE"/>
    <property type="match status" value="1"/>
</dbReference>
<accession>A0ABT7PDB6</accession>
<organism evidence="4 5">
    <name type="scientific">Roseiconus lacunae</name>
    <dbReference type="NCBI Taxonomy" id="2605694"/>
    <lineage>
        <taxon>Bacteria</taxon>
        <taxon>Pseudomonadati</taxon>
        <taxon>Planctomycetota</taxon>
        <taxon>Planctomycetia</taxon>
        <taxon>Pirellulales</taxon>
        <taxon>Pirellulaceae</taxon>
        <taxon>Roseiconus</taxon>
    </lineage>
</organism>
<dbReference type="Proteomes" id="UP001239462">
    <property type="component" value="Unassembled WGS sequence"/>
</dbReference>
<dbReference type="PROSITE" id="PS51186">
    <property type="entry name" value="GNAT"/>
    <property type="match status" value="1"/>
</dbReference>
<evidence type="ECO:0000313" key="4">
    <source>
        <dbReference type="EMBL" id="MDM4014487.1"/>
    </source>
</evidence>
<evidence type="ECO:0000256" key="2">
    <source>
        <dbReference type="ARBA" id="ARBA00023315"/>
    </source>
</evidence>
<reference evidence="4 5" key="1">
    <citation type="submission" date="2023-06" db="EMBL/GenBank/DDBJ databases">
        <title>Roseiconus lacunae JC819 isolated from Gulf of Mannar region, Tamil Nadu.</title>
        <authorList>
            <person name="Pk S."/>
            <person name="Ch S."/>
            <person name="Ch V.R."/>
        </authorList>
    </citation>
    <scope>NUCLEOTIDE SEQUENCE [LARGE SCALE GENOMIC DNA]</scope>
    <source>
        <strain evidence="4 5">JC819</strain>
    </source>
</reference>
<dbReference type="RefSeq" id="WP_200836650.1">
    <property type="nucleotide sequence ID" value="NZ_CP141221.1"/>
</dbReference>
<feature type="domain" description="N-acetyltransferase" evidence="3">
    <location>
        <begin position="5"/>
        <end position="157"/>
    </location>
</feature>
<sequence length="167" mass="18728">MLNELQIRRAVLDDAAAIAEIYNQSVLHSTATFDTEPKSVDERRQWIDAHGDRFPVFVAEVDGQVAGWAALTQWSDRKAYDRTAETSFYVSADFRGRGLGRGLMRHLLDVGRDLEFHVLLALIVSENPASLHVCKSLGFEHCGTMKEVGFKFGRPLDVLILQQIVAK</sequence>
<dbReference type="CDD" id="cd04301">
    <property type="entry name" value="NAT_SF"/>
    <property type="match status" value="1"/>
</dbReference>
<evidence type="ECO:0000256" key="1">
    <source>
        <dbReference type="ARBA" id="ARBA00022679"/>
    </source>
</evidence>
<gene>
    <name evidence="4" type="ORF">QTN89_03515</name>
</gene>
<dbReference type="Gene3D" id="3.40.630.30">
    <property type="match status" value="1"/>
</dbReference>
<dbReference type="Pfam" id="PF13420">
    <property type="entry name" value="Acetyltransf_4"/>
    <property type="match status" value="1"/>
</dbReference>
<dbReference type="InterPro" id="IPR016181">
    <property type="entry name" value="Acyl_CoA_acyltransferase"/>
</dbReference>